<sequence>SLLRDRFLHERPVEEERPPSVTVTVFVGKTSLKVMIFSSVCDKSAAKGHDL</sequence>
<dbReference type="EMBL" id="JABFAF010000004">
    <property type="protein sequence ID" value="MBA0852218.1"/>
    <property type="molecule type" value="Genomic_DNA"/>
</dbReference>
<reference evidence="1 2" key="1">
    <citation type="journal article" date="2019" name="Genome Biol. Evol.">
        <title>Insights into the evolution of the New World diploid cottons (Gossypium, subgenus Houzingenia) based on genome sequencing.</title>
        <authorList>
            <person name="Grover C.E."/>
            <person name="Arick M.A. 2nd"/>
            <person name="Thrash A."/>
            <person name="Conover J.L."/>
            <person name="Sanders W.S."/>
            <person name="Peterson D.G."/>
            <person name="Frelichowski J.E."/>
            <person name="Scheffler J.A."/>
            <person name="Scheffler B.E."/>
            <person name="Wendel J.F."/>
        </authorList>
    </citation>
    <scope>NUCLEOTIDE SEQUENCE [LARGE SCALE GENOMIC DNA]</scope>
    <source>
        <strain evidence="1">1</strain>
        <tissue evidence="1">Leaf</tissue>
    </source>
</reference>
<dbReference type="AlphaFoldDB" id="A0A7J9L0K2"/>
<feature type="non-terminal residue" evidence="1">
    <location>
        <position position="51"/>
    </location>
</feature>
<organism evidence="1 2">
    <name type="scientific">Gossypium schwendimanii</name>
    <name type="common">Cotton</name>
    <dbReference type="NCBI Taxonomy" id="34291"/>
    <lineage>
        <taxon>Eukaryota</taxon>
        <taxon>Viridiplantae</taxon>
        <taxon>Streptophyta</taxon>
        <taxon>Embryophyta</taxon>
        <taxon>Tracheophyta</taxon>
        <taxon>Spermatophyta</taxon>
        <taxon>Magnoliopsida</taxon>
        <taxon>eudicotyledons</taxon>
        <taxon>Gunneridae</taxon>
        <taxon>Pentapetalae</taxon>
        <taxon>rosids</taxon>
        <taxon>malvids</taxon>
        <taxon>Malvales</taxon>
        <taxon>Malvaceae</taxon>
        <taxon>Malvoideae</taxon>
        <taxon>Gossypium</taxon>
    </lineage>
</organism>
<gene>
    <name evidence="1" type="ORF">Goshw_002624</name>
</gene>
<evidence type="ECO:0000313" key="2">
    <source>
        <dbReference type="Proteomes" id="UP000593576"/>
    </source>
</evidence>
<accession>A0A7J9L0K2</accession>
<proteinExistence type="predicted"/>
<comment type="caution">
    <text evidence="1">The sequence shown here is derived from an EMBL/GenBank/DDBJ whole genome shotgun (WGS) entry which is preliminary data.</text>
</comment>
<keyword evidence="2" id="KW-1185">Reference proteome</keyword>
<evidence type="ECO:0000313" key="1">
    <source>
        <dbReference type="EMBL" id="MBA0852218.1"/>
    </source>
</evidence>
<protein>
    <submittedName>
        <fullName evidence="1">Uncharacterized protein</fullName>
    </submittedName>
</protein>
<name>A0A7J9L0K2_GOSSC</name>
<dbReference type="Proteomes" id="UP000593576">
    <property type="component" value="Unassembled WGS sequence"/>
</dbReference>